<evidence type="ECO:0000259" key="4">
    <source>
        <dbReference type="Pfam" id="PF05193"/>
    </source>
</evidence>
<dbReference type="GO" id="GO:0046872">
    <property type="term" value="F:metal ion binding"/>
    <property type="evidence" value="ECO:0007669"/>
    <property type="project" value="InterPro"/>
</dbReference>
<comment type="similarity">
    <text evidence="1 2">Belongs to the peptidase M16 family.</text>
</comment>
<evidence type="ECO:0000256" key="1">
    <source>
        <dbReference type="ARBA" id="ARBA00007261"/>
    </source>
</evidence>
<accession>A0A0G1MI35</accession>
<proteinExistence type="inferred from homology"/>
<dbReference type="PROSITE" id="PS00143">
    <property type="entry name" value="INSULINASE"/>
    <property type="match status" value="1"/>
</dbReference>
<name>A0A0G1MI35_9BACT</name>
<dbReference type="AlphaFoldDB" id="A0A0G1MI35"/>
<evidence type="ECO:0000259" key="3">
    <source>
        <dbReference type="Pfam" id="PF00675"/>
    </source>
</evidence>
<feature type="domain" description="Peptidase M16 C-terminal" evidence="4">
    <location>
        <begin position="166"/>
        <end position="345"/>
    </location>
</feature>
<dbReference type="SUPFAM" id="SSF63411">
    <property type="entry name" value="LuxS/MPP-like metallohydrolase"/>
    <property type="match status" value="2"/>
</dbReference>
<dbReference type="GO" id="GO:0006508">
    <property type="term" value="P:proteolysis"/>
    <property type="evidence" value="ECO:0007669"/>
    <property type="project" value="UniProtKB-KW"/>
</dbReference>
<dbReference type="GO" id="GO:0004222">
    <property type="term" value="F:metalloendopeptidase activity"/>
    <property type="evidence" value="ECO:0007669"/>
    <property type="project" value="InterPro"/>
</dbReference>
<keyword evidence="5" id="KW-0378">Hydrolase</keyword>
<dbReference type="Gene3D" id="3.30.830.10">
    <property type="entry name" value="Metalloenzyme, LuxS/M16 peptidase-like"/>
    <property type="match status" value="2"/>
</dbReference>
<dbReference type="Pfam" id="PF00675">
    <property type="entry name" value="Peptidase_M16"/>
    <property type="match status" value="1"/>
</dbReference>
<dbReference type="PANTHER" id="PTHR11851:SF49">
    <property type="entry name" value="MITOCHONDRIAL-PROCESSING PEPTIDASE SUBUNIT ALPHA"/>
    <property type="match status" value="1"/>
</dbReference>
<reference evidence="5 6" key="1">
    <citation type="journal article" date="2015" name="Nature">
        <title>rRNA introns, odd ribosomes, and small enigmatic genomes across a large radiation of phyla.</title>
        <authorList>
            <person name="Brown C.T."/>
            <person name="Hug L.A."/>
            <person name="Thomas B.C."/>
            <person name="Sharon I."/>
            <person name="Castelle C.J."/>
            <person name="Singh A."/>
            <person name="Wilkins M.J."/>
            <person name="Williams K.H."/>
            <person name="Banfield J.F."/>
        </authorList>
    </citation>
    <scope>NUCLEOTIDE SEQUENCE [LARGE SCALE GENOMIC DNA]</scope>
</reference>
<dbReference type="InterPro" id="IPR011765">
    <property type="entry name" value="Pept_M16_N"/>
</dbReference>
<dbReference type="EMBL" id="LCKX01000004">
    <property type="protein sequence ID" value="KKU07879.1"/>
    <property type="molecule type" value="Genomic_DNA"/>
</dbReference>
<dbReference type="InterPro" id="IPR001431">
    <property type="entry name" value="Pept_M16_Zn_BS"/>
</dbReference>
<feature type="domain" description="Peptidase M16 N-terminal" evidence="3">
    <location>
        <begin position="24"/>
        <end position="160"/>
    </location>
</feature>
<gene>
    <name evidence="5" type="ORF">UX10_C0004G0007</name>
</gene>
<sequence length="424" mass="47696">MFHKEILRNKTQLITIPLRGTVAMTILVMYPVGSRYETPDMNGASHFIEHLMFKGTALRPRPIDVSRALDSLGAEYNAFTGKDYTGYYVKASGEKLAGAAELLHDMLYHSLFAPEELEREKGVVIEEINMYKDNPSSMVEEYFEELLFPHHPLGKYIGGTEEVIRKMTRDKIIAYRDRFYAPQNAVVVIAGNIQKNALKKVKKMFADSGPAKKFIKIGYKKCPVPGARPAKNRLVIKWKETDQAHLELGFPGLKLGDAHNPALTILNAIAGGSMSSRLFDVVREQKGLAYMINSGTSPYQDVGTFTVSAGLNKTRTEEAIKAIKEELARLIVEPVKADEMARTKDYVIGKTILQMEESSFWAGWYAKQVALLNAHESPEEKMKKVKKVTAGDVQRLAKRIFDFSAMHIALVGPYKERARFLKFL</sequence>
<keyword evidence="5" id="KW-0645">Protease</keyword>
<comment type="caution">
    <text evidence="5">The sequence shown here is derived from an EMBL/GenBank/DDBJ whole genome shotgun (WGS) entry which is preliminary data.</text>
</comment>
<evidence type="ECO:0000256" key="2">
    <source>
        <dbReference type="RuleBase" id="RU004447"/>
    </source>
</evidence>
<dbReference type="InterPro" id="IPR050361">
    <property type="entry name" value="MPP/UQCRC_Complex"/>
</dbReference>
<dbReference type="PANTHER" id="PTHR11851">
    <property type="entry name" value="METALLOPROTEASE"/>
    <property type="match status" value="1"/>
</dbReference>
<protein>
    <submittedName>
        <fullName evidence="5">Processing protease</fullName>
    </submittedName>
</protein>
<organism evidence="5 6">
    <name type="scientific">Candidatus Magasanikbacteria bacterium GW2011_GWA2_45_39</name>
    <dbReference type="NCBI Taxonomy" id="1619041"/>
    <lineage>
        <taxon>Bacteria</taxon>
        <taxon>Candidatus Magasanikiibacteriota</taxon>
    </lineage>
</organism>
<dbReference type="InterPro" id="IPR007863">
    <property type="entry name" value="Peptidase_M16_C"/>
</dbReference>
<evidence type="ECO:0000313" key="6">
    <source>
        <dbReference type="Proteomes" id="UP000033999"/>
    </source>
</evidence>
<dbReference type="Pfam" id="PF05193">
    <property type="entry name" value="Peptidase_M16_C"/>
    <property type="match status" value="1"/>
</dbReference>
<dbReference type="Proteomes" id="UP000033999">
    <property type="component" value="Unassembled WGS sequence"/>
</dbReference>
<evidence type="ECO:0000313" key="5">
    <source>
        <dbReference type="EMBL" id="KKU07879.1"/>
    </source>
</evidence>
<dbReference type="InterPro" id="IPR011249">
    <property type="entry name" value="Metalloenz_LuxS/M16"/>
</dbReference>